<evidence type="ECO:0000256" key="6">
    <source>
        <dbReference type="ARBA" id="ARBA00023136"/>
    </source>
</evidence>
<dbReference type="InterPro" id="IPR013685">
    <property type="entry name" value="POTRA_FtsQ_type"/>
</dbReference>
<dbReference type="Pfam" id="PF03799">
    <property type="entry name" value="FtsQ_DivIB_C"/>
    <property type="match status" value="1"/>
</dbReference>
<feature type="transmembrane region" description="Helical" evidence="8">
    <location>
        <begin position="91"/>
        <end position="109"/>
    </location>
</feature>
<dbReference type="PROSITE" id="PS51779">
    <property type="entry name" value="POTRA"/>
    <property type="match status" value="1"/>
</dbReference>
<dbReference type="PANTHER" id="PTHR37820">
    <property type="entry name" value="CELL DIVISION PROTEIN DIVIB"/>
    <property type="match status" value="1"/>
</dbReference>
<keyword evidence="4 8" id="KW-0812">Transmembrane</keyword>
<gene>
    <name evidence="8" type="primary">divIB</name>
    <name evidence="11" type="ORF">ESZ50_03490</name>
</gene>
<proteinExistence type="inferred from homology"/>
<dbReference type="HAMAP" id="MF_00912">
    <property type="entry name" value="DivIB"/>
    <property type="match status" value="1"/>
</dbReference>
<keyword evidence="12" id="KW-1185">Reference proteome</keyword>
<dbReference type="InterPro" id="IPR034746">
    <property type="entry name" value="POTRA"/>
</dbReference>
<keyword evidence="3 8" id="KW-0132">Cell division</keyword>
<feature type="region of interest" description="Disordered" evidence="9">
    <location>
        <begin position="1"/>
        <end position="73"/>
    </location>
</feature>
<feature type="domain" description="POTRA" evidence="10">
    <location>
        <begin position="113"/>
        <end position="188"/>
    </location>
</feature>
<accession>A0A6C2C810</accession>
<dbReference type="PANTHER" id="PTHR37820:SF1">
    <property type="entry name" value="CELL DIVISION PROTEIN FTSQ"/>
    <property type="match status" value="1"/>
</dbReference>
<keyword evidence="5 8" id="KW-1133">Transmembrane helix</keyword>
<dbReference type="GO" id="GO:0043093">
    <property type="term" value="P:FtsZ-dependent cytokinesis"/>
    <property type="evidence" value="ECO:0007669"/>
    <property type="project" value="UniProtKB-UniRule"/>
</dbReference>
<evidence type="ECO:0000256" key="1">
    <source>
        <dbReference type="ARBA" id="ARBA00004370"/>
    </source>
</evidence>
<keyword evidence="7 8" id="KW-0131">Cell cycle</keyword>
<comment type="function">
    <text evidence="8">Cell division protein that may be involved in stabilizing or promoting the assembly of the division complex.</text>
</comment>
<feature type="compositionally biased region" description="Low complexity" evidence="9">
    <location>
        <begin position="28"/>
        <end position="39"/>
    </location>
</feature>
<name>A0A6C2C810_9LACO</name>
<evidence type="ECO:0000256" key="4">
    <source>
        <dbReference type="ARBA" id="ARBA00022692"/>
    </source>
</evidence>
<dbReference type="RefSeq" id="WP_148622210.1">
    <property type="nucleotide sequence ID" value="NZ_SDGZ01000010.1"/>
</dbReference>
<dbReference type="InterPro" id="IPR050487">
    <property type="entry name" value="FtsQ_DivIB"/>
</dbReference>
<dbReference type="InterPro" id="IPR005548">
    <property type="entry name" value="Cell_div_FtsQ/DivIB_C"/>
</dbReference>
<evidence type="ECO:0000259" key="10">
    <source>
        <dbReference type="PROSITE" id="PS51779"/>
    </source>
</evidence>
<comment type="caution">
    <text evidence="11">The sequence shown here is derived from an EMBL/GenBank/DDBJ whole genome shotgun (WGS) entry which is preliminary data.</text>
</comment>
<sequence length="314" mass="34559">MVEKDKHTNQTKPSSAELAARLAKLTESESSSAGKSVSKATRKKVQAKQQPKTNIKPKVAKDDPTPVTAERQAVNVRTPKKRVLFKHERRALVWVLILGALAIILGYFLSPASKVHSYTVNGLEDMSKSEVLKAAGLEKNQSSWLLLVERGYLEKQAEKNNAQVKSLKIDFVSPTKAKVTVVENVKVGYVQDGTKYFGLLSDGTKLTNGTTKLPNTALPVFENFKSESELKLVLKQFGKLKPAIRHSVSEVIWSPNDQNSQRLMIFMQDGNEVLANADDLASKLKYYPAMAAQLSTNGTVDLQQGAFAIPYGSQ</sequence>
<evidence type="ECO:0000256" key="2">
    <source>
        <dbReference type="ARBA" id="ARBA00022475"/>
    </source>
</evidence>
<dbReference type="GO" id="GO:0005886">
    <property type="term" value="C:plasma membrane"/>
    <property type="evidence" value="ECO:0007669"/>
    <property type="project" value="UniProtKB-SubCell"/>
</dbReference>
<dbReference type="Gene3D" id="3.40.50.10960">
    <property type="match status" value="1"/>
</dbReference>
<comment type="similarity">
    <text evidence="8">Belongs to the FtsQ/DivIB family. DivIB subfamily.</text>
</comment>
<evidence type="ECO:0000256" key="3">
    <source>
        <dbReference type="ARBA" id="ARBA00022618"/>
    </source>
</evidence>
<keyword evidence="6 8" id="KW-0472">Membrane</keyword>
<protein>
    <recommendedName>
        <fullName evidence="8">Cell division protein DivIB</fullName>
    </recommendedName>
</protein>
<comment type="subcellular location">
    <subcellularLocation>
        <location evidence="8">Cell membrane</location>
        <topology evidence="8">Single-pass type II membrane protein</topology>
    </subcellularLocation>
    <subcellularLocation>
        <location evidence="1">Membrane</location>
    </subcellularLocation>
    <text evidence="8">Localizes to the division septum.</text>
</comment>
<keyword evidence="2 8" id="KW-1003">Cell membrane</keyword>
<dbReference type="Pfam" id="PF08478">
    <property type="entry name" value="POTRA_1"/>
    <property type="match status" value="1"/>
</dbReference>
<evidence type="ECO:0000313" key="11">
    <source>
        <dbReference type="EMBL" id="TYC50128.1"/>
    </source>
</evidence>
<dbReference type="GO" id="GO:0032153">
    <property type="term" value="C:cell division site"/>
    <property type="evidence" value="ECO:0007669"/>
    <property type="project" value="UniProtKB-UniRule"/>
</dbReference>
<dbReference type="Proteomes" id="UP000371977">
    <property type="component" value="Unassembled WGS sequence"/>
</dbReference>
<dbReference type="EMBL" id="SDGZ01000010">
    <property type="protein sequence ID" value="TYC50128.1"/>
    <property type="molecule type" value="Genomic_DNA"/>
</dbReference>
<evidence type="ECO:0000256" key="8">
    <source>
        <dbReference type="HAMAP-Rule" id="MF_00912"/>
    </source>
</evidence>
<evidence type="ECO:0000256" key="5">
    <source>
        <dbReference type="ARBA" id="ARBA00022989"/>
    </source>
</evidence>
<evidence type="ECO:0000313" key="12">
    <source>
        <dbReference type="Proteomes" id="UP000371977"/>
    </source>
</evidence>
<organism evidence="11 12">
    <name type="scientific">Weissella muntiaci</name>
    <dbReference type="NCBI Taxonomy" id="2508881"/>
    <lineage>
        <taxon>Bacteria</taxon>
        <taxon>Bacillati</taxon>
        <taxon>Bacillota</taxon>
        <taxon>Bacilli</taxon>
        <taxon>Lactobacillales</taxon>
        <taxon>Lactobacillaceae</taxon>
        <taxon>Weissella</taxon>
    </lineage>
</organism>
<dbReference type="InterPro" id="IPR026580">
    <property type="entry name" value="DivIB"/>
</dbReference>
<evidence type="ECO:0000256" key="7">
    <source>
        <dbReference type="ARBA" id="ARBA00023306"/>
    </source>
</evidence>
<dbReference type="OrthoDB" id="1819027at2"/>
<reference evidence="11 12" key="1">
    <citation type="submission" date="2019-01" db="EMBL/GenBank/DDBJ databases">
        <title>Weissella sp. nov., a novel lactic acid bacterium isolated from animal feces.</title>
        <authorList>
            <person name="Wang L.-T."/>
        </authorList>
    </citation>
    <scope>NUCLEOTIDE SEQUENCE [LARGE SCALE GENOMIC DNA]</scope>
    <source>
        <strain evidence="11 12">8H-2</strain>
    </source>
</reference>
<dbReference type="AlphaFoldDB" id="A0A6C2C810"/>
<evidence type="ECO:0000256" key="9">
    <source>
        <dbReference type="SAM" id="MobiDB-lite"/>
    </source>
</evidence>